<dbReference type="InterPro" id="IPR038763">
    <property type="entry name" value="DHH_sf"/>
</dbReference>
<accession>A0ABT2EIS9</accession>
<evidence type="ECO:0000259" key="6">
    <source>
        <dbReference type="Pfam" id="PF01368"/>
    </source>
</evidence>
<sequence length="591" mass="64574">MRRHLRHLRSLWWREKRVWEVTEIEVANAQRLSEQLRVSLLLAKVLCARGFKTPQEARTFLLGTGKDLPDPKILSGISEAASILSEAVKSGTPILVHGDYDADGISATALLATTLAKLGGKVAWFVPNRLQDGYGVSTRAVKMAKQKGIKLLVTLDCGITATEAIELAKKLGMTVIVIDHHEPTEQLPPADIIVNPKMPDSGYQFRDLCAGALALKVAHATLEAMGRSVSVSDLPVELAAIATAADVVPLVGENRLIVREGLNLLRSARHLGLKALMDVARVEPSNLRSFHLSFILAPRINAVGRMDDPKPALKLLLTTNQNEAYQLATKLDEENRKRQKEEDMTLRMAVEMVESELDLTKERVIVLASPEWHPGVIGIVAARLVELYARPTFLIALKGEIGRGSARSIENFSVSDALLACKSIIVSGGGHKAAGGFVIPCENIPLLRDHLNALAEAWLSDEDLLRRVRIDAIVSASEINLKTVKELEALEPTGYGNPKPVLMLQNAKLVYAEKLPAQGTSRLLVRVRQGERVLELVGDGMGELVNELQLGSTVHVCFTAEVKYTNGIPTLDLQIVDIAPANSERIILRQK</sequence>
<dbReference type="InterPro" id="IPR001667">
    <property type="entry name" value="DDH_dom"/>
</dbReference>
<reference evidence="9 10" key="1">
    <citation type="submission" date="2022-08" db="EMBL/GenBank/DDBJ databases">
        <title>Bacterial and archaeal communities from various locations to study Microbial Dark Matter (Phase II).</title>
        <authorList>
            <person name="Stepanauskas R."/>
        </authorList>
    </citation>
    <scope>NUCLEOTIDE SEQUENCE [LARGE SCALE GENOMIC DNA]</scope>
    <source>
        <strain evidence="9 10">PD1</strain>
    </source>
</reference>
<gene>
    <name evidence="9" type="ORF">M2350_000254</name>
</gene>
<evidence type="ECO:0000256" key="4">
    <source>
        <dbReference type="ARBA" id="ARBA00022801"/>
    </source>
</evidence>
<comment type="caution">
    <text evidence="9">The sequence shown here is derived from an EMBL/GenBank/DDBJ whole genome shotgun (WGS) entry which is preliminary data.</text>
</comment>
<dbReference type="NCBIfam" id="TIGR00644">
    <property type="entry name" value="recJ"/>
    <property type="match status" value="1"/>
</dbReference>
<proteinExistence type="inferred from homology"/>
<dbReference type="PANTHER" id="PTHR30255:SF2">
    <property type="entry name" value="SINGLE-STRANDED-DNA-SPECIFIC EXONUCLEASE RECJ"/>
    <property type="match status" value="1"/>
</dbReference>
<dbReference type="Pfam" id="PF01368">
    <property type="entry name" value="DHH"/>
    <property type="match status" value="1"/>
</dbReference>
<feature type="domain" description="DDH" evidence="6">
    <location>
        <begin position="94"/>
        <end position="223"/>
    </location>
</feature>
<name>A0ABT2EIS9_9BACT</name>
<dbReference type="InterPro" id="IPR041122">
    <property type="entry name" value="RecJ_OB"/>
</dbReference>
<dbReference type="RefSeq" id="WP_259092489.1">
    <property type="nucleotide sequence ID" value="NZ_CP130454.1"/>
</dbReference>
<feature type="domain" description="RecJ OB" evidence="8">
    <location>
        <begin position="470"/>
        <end position="577"/>
    </location>
</feature>
<protein>
    <recommendedName>
        <fullName evidence="2">Single-stranded-DNA-specific exonuclease RecJ</fullName>
    </recommendedName>
</protein>
<dbReference type="InterPro" id="IPR051673">
    <property type="entry name" value="SSDNA_exonuclease_RecJ"/>
</dbReference>
<dbReference type="Pfam" id="PF17768">
    <property type="entry name" value="RecJ_OB"/>
    <property type="match status" value="1"/>
</dbReference>
<dbReference type="Pfam" id="PF02272">
    <property type="entry name" value="DHHA1"/>
    <property type="match status" value="1"/>
</dbReference>
<dbReference type="GO" id="GO:0004527">
    <property type="term" value="F:exonuclease activity"/>
    <property type="evidence" value="ECO:0007669"/>
    <property type="project" value="UniProtKB-KW"/>
</dbReference>
<dbReference type="Proteomes" id="UP001204798">
    <property type="component" value="Unassembled WGS sequence"/>
</dbReference>
<evidence type="ECO:0000256" key="5">
    <source>
        <dbReference type="ARBA" id="ARBA00022839"/>
    </source>
</evidence>
<evidence type="ECO:0000256" key="2">
    <source>
        <dbReference type="ARBA" id="ARBA00019841"/>
    </source>
</evidence>
<dbReference type="InterPro" id="IPR004610">
    <property type="entry name" value="RecJ"/>
</dbReference>
<evidence type="ECO:0000313" key="10">
    <source>
        <dbReference type="Proteomes" id="UP001204798"/>
    </source>
</evidence>
<feature type="domain" description="DHHA1" evidence="7">
    <location>
        <begin position="363"/>
        <end position="455"/>
    </location>
</feature>
<keyword evidence="10" id="KW-1185">Reference proteome</keyword>
<keyword evidence="5 9" id="KW-0269">Exonuclease</keyword>
<dbReference type="SUPFAM" id="SSF64182">
    <property type="entry name" value="DHH phosphoesterases"/>
    <property type="match status" value="1"/>
</dbReference>
<evidence type="ECO:0000256" key="1">
    <source>
        <dbReference type="ARBA" id="ARBA00005915"/>
    </source>
</evidence>
<comment type="similarity">
    <text evidence="1">Belongs to the RecJ family.</text>
</comment>
<evidence type="ECO:0000256" key="3">
    <source>
        <dbReference type="ARBA" id="ARBA00022722"/>
    </source>
</evidence>
<evidence type="ECO:0000313" key="9">
    <source>
        <dbReference type="EMBL" id="MCS3917857.1"/>
    </source>
</evidence>
<organism evidence="9 10">
    <name type="scientific">Candidatus Fervidibacter sacchari</name>
    <dbReference type="NCBI Taxonomy" id="1448929"/>
    <lineage>
        <taxon>Bacteria</taxon>
        <taxon>Candidatus Fervidibacterota</taxon>
        <taxon>Candidatus Fervidibacter</taxon>
    </lineage>
</organism>
<evidence type="ECO:0000259" key="7">
    <source>
        <dbReference type="Pfam" id="PF02272"/>
    </source>
</evidence>
<dbReference type="Gene3D" id="3.90.1640.30">
    <property type="match status" value="1"/>
</dbReference>
<dbReference type="InterPro" id="IPR003156">
    <property type="entry name" value="DHHA1_dom"/>
</dbReference>
<keyword evidence="4" id="KW-0378">Hydrolase</keyword>
<keyword evidence="3" id="KW-0540">Nuclease</keyword>
<dbReference type="Gene3D" id="3.10.310.30">
    <property type="match status" value="1"/>
</dbReference>
<dbReference type="EMBL" id="JANUCP010000001">
    <property type="protein sequence ID" value="MCS3917857.1"/>
    <property type="molecule type" value="Genomic_DNA"/>
</dbReference>
<dbReference type="PANTHER" id="PTHR30255">
    <property type="entry name" value="SINGLE-STRANDED-DNA-SPECIFIC EXONUCLEASE RECJ"/>
    <property type="match status" value="1"/>
</dbReference>
<evidence type="ECO:0000259" key="8">
    <source>
        <dbReference type="Pfam" id="PF17768"/>
    </source>
</evidence>